<feature type="compositionally biased region" description="Acidic residues" evidence="1">
    <location>
        <begin position="54"/>
        <end position="65"/>
    </location>
</feature>
<feature type="compositionally biased region" description="Low complexity" evidence="1">
    <location>
        <begin position="289"/>
        <end position="317"/>
    </location>
</feature>
<feature type="region of interest" description="Disordered" evidence="1">
    <location>
        <begin position="23"/>
        <end position="104"/>
    </location>
</feature>
<accession>A0ABX0VYC4</accession>
<dbReference type="PROSITE" id="PS51782">
    <property type="entry name" value="LYSM"/>
    <property type="match status" value="1"/>
</dbReference>
<dbReference type="InterPro" id="IPR036779">
    <property type="entry name" value="LysM_dom_sf"/>
</dbReference>
<evidence type="ECO:0000256" key="1">
    <source>
        <dbReference type="SAM" id="MobiDB-lite"/>
    </source>
</evidence>
<dbReference type="PANTHER" id="PTHR34700">
    <property type="entry name" value="POTASSIUM BINDING PROTEIN KBP"/>
    <property type="match status" value="1"/>
</dbReference>
<feature type="compositionally biased region" description="Low complexity" evidence="1">
    <location>
        <begin position="95"/>
        <end position="104"/>
    </location>
</feature>
<evidence type="ECO:0000313" key="3">
    <source>
        <dbReference type="EMBL" id="NIY73064.1"/>
    </source>
</evidence>
<feature type="compositionally biased region" description="Acidic residues" evidence="1">
    <location>
        <begin position="82"/>
        <end position="94"/>
    </location>
</feature>
<dbReference type="InterPro" id="IPR013783">
    <property type="entry name" value="Ig-like_fold"/>
</dbReference>
<dbReference type="Proteomes" id="UP000709466">
    <property type="component" value="Unassembled WGS sequence"/>
</dbReference>
<dbReference type="Gene3D" id="3.10.350.10">
    <property type="entry name" value="LysM domain"/>
    <property type="match status" value="1"/>
</dbReference>
<evidence type="ECO:0000313" key="4">
    <source>
        <dbReference type="Proteomes" id="UP000709466"/>
    </source>
</evidence>
<proteinExistence type="predicted"/>
<protein>
    <submittedName>
        <fullName evidence="3">LysM peptidoglycan-binding domain-containing protein</fullName>
    </submittedName>
</protein>
<dbReference type="InterPro" id="IPR052196">
    <property type="entry name" value="Bact_Kbp"/>
</dbReference>
<dbReference type="CDD" id="cd00118">
    <property type="entry name" value="LysM"/>
    <property type="match status" value="1"/>
</dbReference>
<dbReference type="InterPro" id="IPR018392">
    <property type="entry name" value="LysM"/>
</dbReference>
<keyword evidence="4" id="KW-1185">Reference proteome</keyword>
<dbReference type="PANTHER" id="PTHR34700:SF4">
    <property type="entry name" value="PHAGE-LIKE ELEMENT PBSX PROTEIN XKDP"/>
    <property type="match status" value="1"/>
</dbReference>
<organism evidence="3 4">
    <name type="scientific">Marivivens donghaensis</name>
    <dbReference type="NCBI Taxonomy" id="1699413"/>
    <lineage>
        <taxon>Bacteria</taxon>
        <taxon>Pseudomonadati</taxon>
        <taxon>Pseudomonadota</taxon>
        <taxon>Alphaproteobacteria</taxon>
        <taxon>Rhodobacterales</taxon>
        <taxon>Paracoccaceae</taxon>
        <taxon>Marivivens group</taxon>
        <taxon>Marivivens</taxon>
    </lineage>
</organism>
<dbReference type="Gene3D" id="2.60.40.10">
    <property type="entry name" value="Immunoglobulins"/>
    <property type="match status" value="1"/>
</dbReference>
<feature type="compositionally biased region" description="Acidic residues" evidence="1">
    <location>
        <begin position="318"/>
        <end position="335"/>
    </location>
</feature>
<feature type="domain" description="LysM" evidence="2">
    <location>
        <begin position="462"/>
        <end position="511"/>
    </location>
</feature>
<name>A0ABX0VYC4_9RHOB</name>
<dbReference type="Pfam" id="PF01476">
    <property type="entry name" value="LysM"/>
    <property type="match status" value="1"/>
</dbReference>
<feature type="region of interest" description="Disordered" evidence="1">
    <location>
        <begin position="218"/>
        <end position="336"/>
    </location>
</feature>
<feature type="compositionally biased region" description="Low complexity" evidence="1">
    <location>
        <begin position="66"/>
        <end position="78"/>
    </location>
</feature>
<comment type="caution">
    <text evidence="3">The sequence shown here is derived from an EMBL/GenBank/DDBJ whole genome shotgun (WGS) entry which is preliminary data.</text>
</comment>
<gene>
    <name evidence="3" type="ORF">HCZ30_11545</name>
</gene>
<evidence type="ECO:0000259" key="2">
    <source>
        <dbReference type="PROSITE" id="PS51782"/>
    </source>
</evidence>
<dbReference type="RefSeq" id="WP_167638448.1">
    <property type="nucleotide sequence ID" value="NZ_JAATOP010000007.1"/>
</dbReference>
<dbReference type="EMBL" id="JAATOP010000007">
    <property type="protein sequence ID" value="NIY73064.1"/>
    <property type="molecule type" value="Genomic_DNA"/>
</dbReference>
<reference evidence="3 4" key="1">
    <citation type="submission" date="2020-03" db="EMBL/GenBank/DDBJ databases">
        <title>Bacterial isolates of synthetic phycosphere.</title>
        <authorList>
            <person name="Fu H."/>
            <person name="Moran M.A."/>
        </authorList>
    </citation>
    <scope>NUCLEOTIDE SEQUENCE [LARGE SCALE GENOMIC DNA]</scope>
    <source>
        <strain evidence="3 4">HF1</strain>
    </source>
</reference>
<sequence length="517" mass="54686">MTTVAVGAVVVIGILGAIFLAPGEDTPEPQEQVAVAQTDTEEPAEIVAEPEAVPADEPEVAEETAAEQPPVVDVAPVVDPEPAPEPEAVDEPEEPAAAPVETETAEAPVIAAPTIEDVRIEADGMGTIAGRFAAGGRVDVMLDDVILQSLETDGDGSFFAFFTLEPSDQPRQLYLVADPEGDALVSEETVLIGADVVKGPQPAEETAETAEEQQLALAEVNTEQPERPATPETETPVEVASDEPAAEETVAAGAEEEPTADVAEPAEATRAEEPVAEETIEVAEVNTDEPAAPAEETTEVAEAAEPTVTEEQPAQEQPNEETTELTGVEEVEDTTSDTVLLADNDGVRVVQSGDEERSPSVTVDTITYNDEGNVSVSGRASGQAGNIQLYLDNTPLVSAPIEQSGDWRTDLPEVETGVYTLRADETDEAGEVVSRIETPFKREDPTDIATAIGVDESDDGISVKVVQPGNSLWRIARAAYGDGVKYVYVFEANKDLIRDPDLIYPGQVFVLPELEQE</sequence>